<evidence type="ECO:0000313" key="2">
    <source>
        <dbReference type="EMBL" id="WNQ11536.1"/>
    </source>
</evidence>
<keyword evidence="3" id="KW-1185">Reference proteome</keyword>
<evidence type="ECO:0000256" key="1">
    <source>
        <dbReference type="SAM" id="MobiDB-lite"/>
    </source>
</evidence>
<evidence type="ECO:0000313" key="3">
    <source>
        <dbReference type="Proteomes" id="UP001305702"/>
    </source>
</evidence>
<sequence>MADQTLMQRLMKAFGLGAGTPSAPPAAGAPAEEAVTASAVEMEAGNPELETLRTHAAGATDLQETRVTDTPVAIQPPVNSGAVDMREDRFHGE</sequence>
<dbReference type="AlphaFoldDB" id="A0AA96LGH0"/>
<gene>
    <name evidence="2" type="ORF">MJA45_00195</name>
</gene>
<dbReference type="KEGG" id="paun:MJA45_00195"/>
<feature type="region of interest" description="Disordered" evidence="1">
    <location>
        <begin position="66"/>
        <end position="93"/>
    </location>
</feature>
<reference evidence="2 3" key="1">
    <citation type="submission" date="2022-02" db="EMBL/GenBank/DDBJ databases">
        <title>Paenibacillus sp. MBLB1776 Whole Genome Shotgun Sequencing.</title>
        <authorList>
            <person name="Hwang C.Y."/>
            <person name="Cho E.-S."/>
            <person name="Seo M.-J."/>
        </authorList>
    </citation>
    <scope>NUCLEOTIDE SEQUENCE [LARGE SCALE GENOMIC DNA]</scope>
    <source>
        <strain evidence="2 3">MBLB1776</strain>
    </source>
</reference>
<dbReference type="EMBL" id="CP130318">
    <property type="protein sequence ID" value="WNQ11536.1"/>
    <property type="molecule type" value="Genomic_DNA"/>
</dbReference>
<feature type="compositionally biased region" description="Basic and acidic residues" evidence="1">
    <location>
        <begin position="84"/>
        <end position="93"/>
    </location>
</feature>
<dbReference type="RefSeq" id="WP_315605312.1">
    <property type="nucleotide sequence ID" value="NZ_CP130318.1"/>
</dbReference>
<protein>
    <submittedName>
        <fullName evidence="2">Uncharacterized protein</fullName>
    </submittedName>
</protein>
<accession>A0AA96LGH0</accession>
<organism evidence="2 3">
    <name type="scientific">Paenibacillus aurantius</name>
    <dbReference type="NCBI Taxonomy" id="2918900"/>
    <lineage>
        <taxon>Bacteria</taxon>
        <taxon>Bacillati</taxon>
        <taxon>Bacillota</taxon>
        <taxon>Bacilli</taxon>
        <taxon>Bacillales</taxon>
        <taxon>Paenibacillaceae</taxon>
        <taxon>Paenibacillus</taxon>
    </lineage>
</organism>
<dbReference type="Proteomes" id="UP001305702">
    <property type="component" value="Chromosome"/>
</dbReference>
<proteinExistence type="predicted"/>
<name>A0AA96LGH0_9BACL</name>